<reference evidence="2" key="1">
    <citation type="journal article" date="2014" name="Front. Microbiol.">
        <title>High frequency of phylogenetically diverse reductive dehalogenase-homologous genes in deep subseafloor sedimentary metagenomes.</title>
        <authorList>
            <person name="Kawai M."/>
            <person name="Futagami T."/>
            <person name="Toyoda A."/>
            <person name="Takaki Y."/>
            <person name="Nishi S."/>
            <person name="Hori S."/>
            <person name="Arai W."/>
            <person name="Tsubouchi T."/>
            <person name="Morono Y."/>
            <person name="Uchiyama I."/>
            <person name="Ito T."/>
            <person name="Fujiyama A."/>
            <person name="Inagaki F."/>
            <person name="Takami H."/>
        </authorList>
    </citation>
    <scope>NUCLEOTIDE SEQUENCE</scope>
    <source>
        <strain evidence="2">Expedition CK06-06</strain>
    </source>
</reference>
<keyword evidence="1" id="KW-1277">Toxin-antitoxin system</keyword>
<gene>
    <name evidence="2" type="ORF">S01H1_23202</name>
</gene>
<dbReference type="InterPro" id="IPR007712">
    <property type="entry name" value="RelE/ParE_toxin"/>
</dbReference>
<evidence type="ECO:0008006" key="3">
    <source>
        <dbReference type="Google" id="ProtNLM"/>
    </source>
</evidence>
<dbReference type="EMBL" id="BARS01013314">
    <property type="protein sequence ID" value="GAF95593.1"/>
    <property type="molecule type" value="Genomic_DNA"/>
</dbReference>
<accession>X0TPZ3</accession>
<dbReference type="SUPFAM" id="SSF143011">
    <property type="entry name" value="RelE-like"/>
    <property type="match status" value="1"/>
</dbReference>
<proteinExistence type="predicted"/>
<dbReference type="Pfam" id="PF05016">
    <property type="entry name" value="ParE_toxin"/>
    <property type="match status" value="1"/>
</dbReference>
<organism evidence="2">
    <name type="scientific">marine sediment metagenome</name>
    <dbReference type="NCBI Taxonomy" id="412755"/>
    <lineage>
        <taxon>unclassified sequences</taxon>
        <taxon>metagenomes</taxon>
        <taxon>ecological metagenomes</taxon>
    </lineage>
</organism>
<name>X0TPZ3_9ZZZZ</name>
<dbReference type="InterPro" id="IPR035093">
    <property type="entry name" value="RelE/ParE_toxin_dom_sf"/>
</dbReference>
<dbReference type="AlphaFoldDB" id="X0TPZ3"/>
<evidence type="ECO:0000313" key="2">
    <source>
        <dbReference type="EMBL" id="GAF95593.1"/>
    </source>
</evidence>
<sequence length="91" mass="10767">MKIVLTDSGRRQLCTAVETIHRRDRDRARQFRAEIESLLTTPDEIDQRGAPLLEFADVPFREVHIDDYRFFFRAEGNTLWLVGVWNAQDFK</sequence>
<dbReference type="Gene3D" id="3.30.2310.20">
    <property type="entry name" value="RelE-like"/>
    <property type="match status" value="1"/>
</dbReference>
<evidence type="ECO:0000256" key="1">
    <source>
        <dbReference type="ARBA" id="ARBA00022649"/>
    </source>
</evidence>
<protein>
    <recommendedName>
        <fullName evidence="3">Plasmid stabilization system protein</fullName>
    </recommendedName>
</protein>
<comment type="caution">
    <text evidence="2">The sequence shown here is derived from an EMBL/GenBank/DDBJ whole genome shotgun (WGS) entry which is preliminary data.</text>
</comment>